<evidence type="ECO:0000313" key="2">
    <source>
        <dbReference type="Proteomes" id="UP000095192"/>
    </source>
</evidence>
<evidence type="ECO:0000313" key="1">
    <source>
        <dbReference type="EMBL" id="OEH76472.1"/>
    </source>
</evidence>
<gene>
    <name evidence="1" type="ORF">cyc_05828</name>
</gene>
<dbReference type="VEuPathDB" id="ToxoDB:cyc_05828"/>
<organism evidence="1 2">
    <name type="scientific">Cyclospora cayetanensis</name>
    <dbReference type="NCBI Taxonomy" id="88456"/>
    <lineage>
        <taxon>Eukaryota</taxon>
        <taxon>Sar</taxon>
        <taxon>Alveolata</taxon>
        <taxon>Apicomplexa</taxon>
        <taxon>Conoidasida</taxon>
        <taxon>Coccidia</taxon>
        <taxon>Eucoccidiorida</taxon>
        <taxon>Eimeriorina</taxon>
        <taxon>Eimeriidae</taxon>
        <taxon>Cyclospora</taxon>
    </lineage>
</organism>
<dbReference type="InParanoid" id="A0A1D3CZ43"/>
<reference evidence="1 2" key="1">
    <citation type="journal article" date="2016" name="BMC Genomics">
        <title>Comparative genomics reveals Cyclospora cayetanensis possesses coccidia-like metabolism and invasion components but unique surface antigens.</title>
        <authorList>
            <person name="Liu S."/>
            <person name="Wang L."/>
            <person name="Zheng H."/>
            <person name="Xu Z."/>
            <person name="Roellig D.M."/>
            <person name="Li N."/>
            <person name="Frace M.A."/>
            <person name="Tang K."/>
            <person name="Arrowood M.J."/>
            <person name="Moss D.M."/>
            <person name="Zhang L."/>
            <person name="Feng Y."/>
            <person name="Xiao L."/>
        </authorList>
    </citation>
    <scope>NUCLEOTIDE SEQUENCE [LARGE SCALE GENOMIC DNA]</scope>
    <source>
        <strain evidence="1 2">CHN_HEN01</strain>
    </source>
</reference>
<protein>
    <submittedName>
        <fullName evidence="1">Uncharacterized protein</fullName>
    </submittedName>
</protein>
<dbReference type="EMBL" id="JROU02001453">
    <property type="protein sequence ID" value="OEH76472.1"/>
    <property type="molecule type" value="Genomic_DNA"/>
</dbReference>
<dbReference type="Proteomes" id="UP000095192">
    <property type="component" value="Unassembled WGS sequence"/>
</dbReference>
<dbReference type="AlphaFoldDB" id="A0A1D3CZ43"/>
<keyword evidence="2" id="KW-1185">Reference proteome</keyword>
<name>A0A1D3CZ43_9EIME</name>
<accession>A0A1D3CZ43</accession>
<comment type="caution">
    <text evidence="1">The sequence shown here is derived from an EMBL/GenBank/DDBJ whole genome shotgun (WGS) entry which is preliminary data.</text>
</comment>
<sequence>MKASSTPPAACCSLTGHTESEGGKEASRCTSLSQLLSQQLLQLHPTMRCSRARSVDPCSMLEALLLLQRKHTPDVHVYAEHSRLSWRGNTRFHQISLRCCRLVDFPPLPAVSDPASPLACSIASCAPNVPCSVGCYSQGARERHPCTAAAGESACVVGEGEAKEGGALLRLLLKQQTGGPLLLLRQSQFFDAVRIFREPPAVELWGAVCFVAELHERQEKEQLPQHILSSKGPHAAIGKQETCENTFSAAPLTAKAAAAAEAFASKARHLLQQAANCSAAGAAAQWDAETVWWQQTKQQQQRRSGVLRQERKRHHALQLALQMLRDSARTAAGAAGKQLELFASPCFKRALAAAEEELQRQLHQELQLLEQEGCGLTAAVAAAALEAKRQLLKPLLVMAVPRGEGAGAA</sequence>
<proteinExistence type="predicted"/>